<dbReference type="Proteomes" id="UP000036923">
    <property type="component" value="Unassembled WGS sequence"/>
</dbReference>
<dbReference type="Pfam" id="PF01118">
    <property type="entry name" value="Semialdhyde_dh"/>
    <property type="match status" value="1"/>
</dbReference>
<comment type="function">
    <text evidence="7">Catalyzes the NADPH-dependent reduction of N-acetyl-5-glutamyl phosphate to yield N-acetyl-L-glutamate 5-semialdehyde.</text>
</comment>
<keyword evidence="7" id="KW-0963">Cytoplasm</keyword>
<keyword evidence="3 7" id="KW-0028">Amino-acid biosynthesis</keyword>
<dbReference type="OrthoDB" id="9801289at2"/>
<dbReference type="STRING" id="398512.Bccel_2623"/>
<dbReference type="InterPro" id="IPR000534">
    <property type="entry name" value="Semialdehyde_DH_NAD-bd"/>
</dbReference>
<dbReference type="InterPro" id="IPR023013">
    <property type="entry name" value="AGPR_AS"/>
</dbReference>
<comment type="similarity">
    <text evidence="7">Belongs to the NAGSA dehydrogenase family. Type 1 subfamily.</text>
</comment>
<gene>
    <name evidence="7" type="primary">argC</name>
    <name evidence="10" type="ORF">Bccel_2623</name>
</gene>
<dbReference type="InterPro" id="IPR050085">
    <property type="entry name" value="AGPR"/>
</dbReference>
<dbReference type="Gene3D" id="3.30.360.10">
    <property type="entry name" value="Dihydrodipicolinate Reductase, domain 2"/>
    <property type="match status" value="1"/>
</dbReference>
<evidence type="ECO:0000256" key="8">
    <source>
        <dbReference type="PROSITE-ProRule" id="PRU10010"/>
    </source>
</evidence>
<dbReference type="PATRIC" id="fig|398512.5.peg.2731"/>
<dbReference type="AlphaFoldDB" id="A0A0L6JPP9"/>
<dbReference type="NCBIfam" id="TIGR01850">
    <property type="entry name" value="argC"/>
    <property type="match status" value="1"/>
</dbReference>
<reference evidence="11" key="1">
    <citation type="submission" date="2015-07" db="EMBL/GenBank/DDBJ databases">
        <title>Near-Complete Genome Sequence of the Cellulolytic Bacterium Bacteroides (Pseudobacteroides) cellulosolvens ATCC 35603.</title>
        <authorList>
            <person name="Dassa B."/>
            <person name="Utturkar S.M."/>
            <person name="Klingeman D.M."/>
            <person name="Hurt R.A."/>
            <person name="Keller M."/>
            <person name="Xu J."/>
            <person name="Reddy Y.H.K."/>
            <person name="Borovok I."/>
            <person name="Grinberg I.R."/>
            <person name="Lamed R."/>
            <person name="Zhivin O."/>
            <person name="Bayer E.A."/>
            <person name="Brown S.D."/>
        </authorList>
    </citation>
    <scope>NUCLEOTIDE SEQUENCE [LARGE SCALE GENOMIC DNA]</scope>
    <source>
        <strain evidence="11">DSM 2933</strain>
    </source>
</reference>
<evidence type="ECO:0000256" key="6">
    <source>
        <dbReference type="ARBA" id="ARBA00050557"/>
    </source>
</evidence>
<comment type="pathway">
    <text evidence="1 7">Amino-acid biosynthesis; L-arginine biosynthesis; N(2)-acetyl-L-ornithine from L-glutamate: step 3/4.</text>
</comment>
<dbReference type="CDD" id="cd23934">
    <property type="entry name" value="AGPR_1_C"/>
    <property type="match status" value="1"/>
</dbReference>
<evidence type="ECO:0000259" key="9">
    <source>
        <dbReference type="SMART" id="SM00859"/>
    </source>
</evidence>
<dbReference type="SUPFAM" id="SSF51735">
    <property type="entry name" value="NAD(P)-binding Rossmann-fold domains"/>
    <property type="match status" value="1"/>
</dbReference>
<dbReference type="eggNOG" id="COG0002">
    <property type="taxonomic scope" value="Bacteria"/>
</dbReference>
<sequence>MINVGIIGATGYVGIEILRLLQKHPGVKVTSIVSQNFVGQKVSDIYPTLRNVFDMKCDALDIESISKKADIFVTALPHGVSKEVIPKLIALDKRVIDHSGDFRYKNVEVYEKWYGITHQMPELLEMSVYGLPELYRDKIKDAKIVGNPGCYPTCSILGIAPLLKNNIIETKNIIIDAASGVTGAGRSTDLPYQFCECTENYKAYKVSNHRHTSEIEQELSFLANEDILISFTPHLVPMKRGMLATIYGNLKTETSTSELVNLYKEFYKNEYFVRVLDEGKLPETKFTAGSNFIDISVVVDKRLNRVVVLSCVDNLGKGASAQAVQDLNIMCGYDEKTGLESPGLYL</sequence>
<dbReference type="Gene3D" id="3.40.50.720">
    <property type="entry name" value="NAD(P)-binding Rossmann-like Domain"/>
    <property type="match status" value="1"/>
</dbReference>
<dbReference type="InterPro" id="IPR036291">
    <property type="entry name" value="NAD(P)-bd_dom_sf"/>
</dbReference>
<comment type="subcellular location">
    <subcellularLocation>
        <location evidence="7">Cytoplasm</location>
    </subcellularLocation>
</comment>
<dbReference type="GO" id="GO:0006526">
    <property type="term" value="P:L-arginine biosynthetic process"/>
    <property type="evidence" value="ECO:0007669"/>
    <property type="project" value="UniProtKB-UniRule"/>
</dbReference>
<dbReference type="EC" id="1.2.1.38" evidence="7"/>
<proteinExistence type="inferred from homology"/>
<dbReference type="GO" id="GO:0070401">
    <property type="term" value="F:NADP+ binding"/>
    <property type="evidence" value="ECO:0007669"/>
    <property type="project" value="InterPro"/>
</dbReference>
<evidence type="ECO:0000256" key="3">
    <source>
        <dbReference type="ARBA" id="ARBA00022605"/>
    </source>
</evidence>
<feature type="active site" evidence="7 8">
    <location>
        <position position="150"/>
    </location>
</feature>
<keyword evidence="11" id="KW-1185">Reference proteome</keyword>
<dbReference type="RefSeq" id="WP_036942729.1">
    <property type="nucleotide sequence ID" value="NZ_JQKC01000019.1"/>
</dbReference>
<dbReference type="PANTHER" id="PTHR32338:SF10">
    <property type="entry name" value="N-ACETYL-GAMMA-GLUTAMYL-PHOSPHATE REDUCTASE, CHLOROPLASTIC-RELATED"/>
    <property type="match status" value="1"/>
</dbReference>
<evidence type="ECO:0000256" key="1">
    <source>
        <dbReference type="ARBA" id="ARBA00004862"/>
    </source>
</evidence>
<dbReference type="SMART" id="SM00859">
    <property type="entry name" value="Semialdhyde_dh"/>
    <property type="match status" value="1"/>
</dbReference>
<feature type="domain" description="Semialdehyde dehydrogenase NAD-binding" evidence="9">
    <location>
        <begin position="3"/>
        <end position="142"/>
    </location>
</feature>
<accession>A0A0L6JPP9</accession>
<dbReference type="PANTHER" id="PTHR32338">
    <property type="entry name" value="N-ACETYL-GAMMA-GLUTAMYL-PHOSPHATE REDUCTASE, CHLOROPLASTIC-RELATED-RELATED"/>
    <property type="match status" value="1"/>
</dbReference>
<dbReference type="SUPFAM" id="SSF55347">
    <property type="entry name" value="Glyceraldehyde-3-phosphate dehydrogenase-like, C-terminal domain"/>
    <property type="match status" value="1"/>
</dbReference>
<dbReference type="GO" id="GO:0005737">
    <property type="term" value="C:cytoplasm"/>
    <property type="evidence" value="ECO:0007669"/>
    <property type="project" value="UniProtKB-SubCell"/>
</dbReference>
<dbReference type="GO" id="GO:0003942">
    <property type="term" value="F:N-acetyl-gamma-glutamyl-phosphate reductase activity"/>
    <property type="evidence" value="ECO:0007669"/>
    <property type="project" value="UniProtKB-UniRule"/>
</dbReference>
<dbReference type="CDD" id="cd17895">
    <property type="entry name" value="AGPR_1_N"/>
    <property type="match status" value="1"/>
</dbReference>
<dbReference type="InterPro" id="IPR000706">
    <property type="entry name" value="AGPR_type-1"/>
</dbReference>
<comment type="catalytic activity">
    <reaction evidence="6 7">
        <text>N-acetyl-L-glutamate 5-semialdehyde + phosphate + NADP(+) = N-acetyl-L-glutamyl 5-phosphate + NADPH + H(+)</text>
        <dbReference type="Rhea" id="RHEA:21588"/>
        <dbReference type="ChEBI" id="CHEBI:15378"/>
        <dbReference type="ChEBI" id="CHEBI:29123"/>
        <dbReference type="ChEBI" id="CHEBI:43474"/>
        <dbReference type="ChEBI" id="CHEBI:57783"/>
        <dbReference type="ChEBI" id="CHEBI:57936"/>
        <dbReference type="ChEBI" id="CHEBI:58349"/>
        <dbReference type="EC" id="1.2.1.38"/>
    </reaction>
</comment>
<dbReference type="HAMAP" id="MF_00150">
    <property type="entry name" value="ArgC_type1"/>
    <property type="match status" value="1"/>
</dbReference>
<organism evidence="10 11">
    <name type="scientific">Pseudobacteroides cellulosolvens ATCC 35603 = DSM 2933</name>
    <dbReference type="NCBI Taxonomy" id="398512"/>
    <lineage>
        <taxon>Bacteria</taxon>
        <taxon>Bacillati</taxon>
        <taxon>Bacillota</taxon>
        <taxon>Clostridia</taxon>
        <taxon>Eubacteriales</taxon>
        <taxon>Oscillospiraceae</taxon>
        <taxon>Pseudobacteroides</taxon>
    </lineage>
</organism>
<dbReference type="UniPathway" id="UPA00068">
    <property type="reaction ID" value="UER00108"/>
</dbReference>
<keyword evidence="4 7" id="KW-0521">NADP</keyword>
<evidence type="ECO:0000256" key="4">
    <source>
        <dbReference type="ARBA" id="ARBA00022857"/>
    </source>
</evidence>
<dbReference type="GO" id="GO:0051287">
    <property type="term" value="F:NAD binding"/>
    <property type="evidence" value="ECO:0007669"/>
    <property type="project" value="InterPro"/>
</dbReference>
<evidence type="ECO:0000313" key="10">
    <source>
        <dbReference type="EMBL" id="KNY27352.1"/>
    </source>
</evidence>
<dbReference type="FunFam" id="3.30.360.10:FF:000014">
    <property type="entry name" value="N-acetyl-gamma-glutamyl-phosphate reductase"/>
    <property type="match status" value="1"/>
</dbReference>
<evidence type="ECO:0000313" key="11">
    <source>
        <dbReference type="Proteomes" id="UP000036923"/>
    </source>
</evidence>
<evidence type="ECO:0000256" key="7">
    <source>
        <dbReference type="HAMAP-Rule" id="MF_00150"/>
    </source>
</evidence>
<keyword evidence="2 7" id="KW-0055">Arginine biosynthesis</keyword>
<dbReference type="EMBL" id="LGTC01000001">
    <property type="protein sequence ID" value="KNY27352.1"/>
    <property type="molecule type" value="Genomic_DNA"/>
</dbReference>
<keyword evidence="5 7" id="KW-0560">Oxidoreductase</keyword>
<dbReference type="PROSITE" id="PS01224">
    <property type="entry name" value="ARGC"/>
    <property type="match status" value="1"/>
</dbReference>
<comment type="caution">
    <text evidence="10">The sequence shown here is derived from an EMBL/GenBank/DDBJ whole genome shotgun (WGS) entry which is preliminary data.</text>
</comment>
<dbReference type="InterPro" id="IPR058924">
    <property type="entry name" value="AGPR_dimerisation_dom"/>
</dbReference>
<evidence type="ECO:0000256" key="5">
    <source>
        <dbReference type="ARBA" id="ARBA00023002"/>
    </source>
</evidence>
<dbReference type="Pfam" id="PF22698">
    <property type="entry name" value="Semialdhyde_dhC_1"/>
    <property type="match status" value="1"/>
</dbReference>
<evidence type="ECO:0000256" key="2">
    <source>
        <dbReference type="ARBA" id="ARBA00022571"/>
    </source>
</evidence>
<protein>
    <recommendedName>
        <fullName evidence="7">N-acetyl-gamma-glutamyl-phosphate reductase</fullName>
        <shortName evidence="7">AGPR</shortName>
        <ecNumber evidence="7">1.2.1.38</ecNumber>
    </recommendedName>
    <alternativeName>
        <fullName evidence="7">N-acetyl-glutamate semialdehyde dehydrogenase</fullName>
        <shortName evidence="7">NAGSA dehydrogenase</shortName>
    </alternativeName>
</protein>
<name>A0A0L6JPP9_9FIRM</name>